<gene>
    <name evidence="1" type="primary">sdaAB</name>
    <name evidence="1" type="ORF">FRZ06_13565</name>
</gene>
<accession>A0ACD1ACK5</accession>
<sequence length="219" mass="23475">MSVSIFQVAGPVMIGPSSSHTAGAARLGRIAAKLADSFDFVSFGLHGSFADTGKGHGTDKALLAGVMGIREDDEALGQAFALAAEKHLDFEFHRTELAGIHENSVRIGFYREGRLLCEIDGSSLGGGTVLISRIDGYEVELTGNLPAFFIRQQDKCGVLSHITKVLAEHGINIATMKVSRKNRSEDATCVIEVDEGAAEELLNKMKAHPDIYDVKFIGV</sequence>
<keyword evidence="2" id="KW-1185">Reference proteome</keyword>
<evidence type="ECO:0000313" key="2">
    <source>
        <dbReference type="Proteomes" id="UP000594014"/>
    </source>
</evidence>
<dbReference type="EC" id="4.3.1.17" evidence="1"/>
<proteinExistence type="predicted"/>
<dbReference type="Proteomes" id="UP000594014">
    <property type="component" value="Chromosome"/>
</dbReference>
<name>A0ACD1ACK5_9FIRM</name>
<organism evidence="1 2">
    <name type="scientific">Anoxybacterium hadale</name>
    <dbReference type="NCBI Taxonomy" id="3408580"/>
    <lineage>
        <taxon>Bacteria</taxon>
        <taxon>Bacillati</taxon>
        <taxon>Bacillota</taxon>
        <taxon>Clostridia</taxon>
        <taxon>Peptostreptococcales</taxon>
        <taxon>Anaerovoracaceae</taxon>
        <taxon>Anoxybacterium</taxon>
    </lineage>
</organism>
<dbReference type="EMBL" id="CP042469">
    <property type="protein sequence ID" value="QOX64297.1"/>
    <property type="molecule type" value="Genomic_DNA"/>
</dbReference>
<evidence type="ECO:0000313" key="1">
    <source>
        <dbReference type="EMBL" id="QOX64297.1"/>
    </source>
</evidence>
<reference evidence="1" key="1">
    <citation type="submission" date="2019-08" db="EMBL/GenBank/DDBJ databases">
        <title>Genome sequence of Clostridiales bacterium MT110.</title>
        <authorList>
            <person name="Cao J."/>
        </authorList>
    </citation>
    <scope>NUCLEOTIDE SEQUENCE</scope>
    <source>
        <strain evidence="1">MT110</strain>
    </source>
</reference>
<keyword evidence="1" id="KW-0456">Lyase</keyword>
<protein>
    <submittedName>
        <fullName evidence="1">L-serine ammonia-lyase, iron-sulfur-dependent, subunit beta</fullName>
        <ecNumber evidence="1">4.3.1.17</ecNumber>
    </submittedName>
</protein>